<accession>A0ABQ9GLY1</accession>
<evidence type="ECO:0000259" key="1">
    <source>
        <dbReference type="Pfam" id="PF20700"/>
    </source>
</evidence>
<dbReference type="Proteomes" id="UP001159363">
    <property type="component" value="Chromosome 10"/>
</dbReference>
<dbReference type="Pfam" id="PF20700">
    <property type="entry name" value="Mutator"/>
    <property type="match status" value="1"/>
</dbReference>
<comment type="caution">
    <text evidence="2">The sequence shown here is derived from an EMBL/GenBank/DDBJ whole genome shotgun (WGS) entry which is preliminary data.</text>
</comment>
<gene>
    <name evidence="2" type="ORF">PR048_026638</name>
</gene>
<sequence>MEQAAEEDRQHAIVEGYADKDGVPYVMVIIEGGWSHRSYGHSYVAKSVVAIIVVNKMGKLLFLGIRNKYFSICSLAETRKPKSNERKYYKNWSSCSFSMESDILVEGFKASEKTHGLRYFKYIVDGDSSVQKEISERVPYGLQFVKTPIETFV</sequence>
<feature type="domain" description="Mutator-like transposase" evidence="1">
    <location>
        <begin position="1"/>
        <end position="141"/>
    </location>
</feature>
<evidence type="ECO:0000313" key="3">
    <source>
        <dbReference type="Proteomes" id="UP001159363"/>
    </source>
</evidence>
<name>A0ABQ9GLY1_9NEOP</name>
<evidence type="ECO:0000313" key="2">
    <source>
        <dbReference type="EMBL" id="KAJ8873022.1"/>
    </source>
</evidence>
<reference evidence="2 3" key="1">
    <citation type="submission" date="2023-02" db="EMBL/GenBank/DDBJ databases">
        <title>LHISI_Scaffold_Assembly.</title>
        <authorList>
            <person name="Stuart O.P."/>
            <person name="Cleave R."/>
            <person name="Magrath M.J.L."/>
            <person name="Mikheyev A.S."/>
        </authorList>
    </citation>
    <scope>NUCLEOTIDE SEQUENCE [LARGE SCALE GENOMIC DNA]</scope>
    <source>
        <strain evidence="2">Daus_M_001</strain>
        <tissue evidence="2">Leg muscle</tissue>
    </source>
</reference>
<protein>
    <recommendedName>
        <fullName evidence="1">Mutator-like transposase domain-containing protein</fullName>
    </recommendedName>
</protein>
<proteinExistence type="predicted"/>
<dbReference type="EMBL" id="JARBHB010000011">
    <property type="protein sequence ID" value="KAJ8873022.1"/>
    <property type="molecule type" value="Genomic_DNA"/>
</dbReference>
<dbReference type="InterPro" id="IPR049012">
    <property type="entry name" value="Mutator_transp_dom"/>
</dbReference>
<organism evidence="2 3">
    <name type="scientific">Dryococelus australis</name>
    <dbReference type="NCBI Taxonomy" id="614101"/>
    <lineage>
        <taxon>Eukaryota</taxon>
        <taxon>Metazoa</taxon>
        <taxon>Ecdysozoa</taxon>
        <taxon>Arthropoda</taxon>
        <taxon>Hexapoda</taxon>
        <taxon>Insecta</taxon>
        <taxon>Pterygota</taxon>
        <taxon>Neoptera</taxon>
        <taxon>Polyneoptera</taxon>
        <taxon>Phasmatodea</taxon>
        <taxon>Verophasmatodea</taxon>
        <taxon>Anareolatae</taxon>
        <taxon>Phasmatidae</taxon>
        <taxon>Eurycanthinae</taxon>
        <taxon>Dryococelus</taxon>
    </lineage>
</organism>
<keyword evidence="3" id="KW-1185">Reference proteome</keyword>